<dbReference type="GO" id="GO:0003723">
    <property type="term" value="F:RNA binding"/>
    <property type="evidence" value="ECO:0007669"/>
    <property type="project" value="InterPro"/>
</dbReference>
<dbReference type="InterPro" id="IPR005824">
    <property type="entry name" value="KOW"/>
</dbReference>
<dbReference type="GO" id="GO:1990904">
    <property type="term" value="C:ribonucleoprotein complex"/>
    <property type="evidence" value="ECO:0007669"/>
    <property type="project" value="UniProtKB-KW"/>
</dbReference>
<evidence type="ECO:0000256" key="3">
    <source>
        <dbReference type="ARBA" id="ARBA00022980"/>
    </source>
</evidence>
<dbReference type="HAMAP" id="MF_01326_B">
    <property type="entry name" value="Ribosomal_uL24_B"/>
    <property type="match status" value="1"/>
</dbReference>
<evidence type="ECO:0000259" key="8">
    <source>
        <dbReference type="SMART" id="SM00739"/>
    </source>
</evidence>
<dbReference type="EMBL" id="MK814630">
    <property type="protein sequence ID" value="QCI05365.1"/>
    <property type="molecule type" value="Genomic_DNA"/>
</dbReference>
<proteinExistence type="inferred from homology"/>
<keyword evidence="9" id="KW-0934">Plastid</keyword>
<gene>
    <name evidence="9" type="primary">rpl24</name>
</gene>
<feature type="domain" description="KOW" evidence="8">
    <location>
        <begin position="10"/>
        <end position="37"/>
    </location>
</feature>
<dbReference type="NCBIfam" id="TIGR01079">
    <property type="entry name" value="rplX_bact"/>
    <property type="match status" value="1"/>
</dbReference>
<keyword evidence="3 7" id="KW-0689">Ribosomal protein</keyword>
<protein>
    <recommendedName>
        <fullName evidence="5">Large ribosomal subunit protein uL24c</fullName>
    </recommendedName>
    <alternativeName>
        <fullName evidence="6">50S ribosomal protein L24, chloroplastic</fullName>
    </alternativeName>
</protein>
<geneLocation type="plastid" evidence="9"/>
<dbReference type="InterPro" id="IPR014722">
    <property type="entry name" value="Rib_uL2_dom2"/>
</dbReference>
<evidence type="ECO:0000256" key="1">
    <source>
        <dbReference type="ARBA" id="ARBA00004072"/>
    </source>
</evidence>
<dbReference type="GO" id="GO:0005840">
    <property type="term" value="C:ribosome"/>
    <property type="evidence" value="ECO:0007669"/>
    <property type="project" value="UniProtKB-KW"/>
</dbReference>
<dbReference type="PANTHER" id="PTHR12903">
    <property type="entry name" value="MITOCHONDRIAL RIBOSOMAL PROTEIN L24"/>
    <property type="match status" value="1"/>
</dbReference>
<evidence type="ECO:0000256" key="5">
    <source>
        <dbReference type="ARBA" id="ARBA00035282"/>
    </source>
</evidence>
<dbReference type="Gene3D" id="2.30.30.30">
    <property type="match status" value="1"/>
</dbReference>
<keyword evidence="4 7" id="KW-0687">Ribonucleoprotein</keyword>
<comment type="similarity">
    <text evidence="2 7">Belongs to the universal ribosomal protein uL24 family.</text>
</comment>
<dbReference type="Pfam" id="PF17136">
    <property type="entry name" value="ribosomal_L24"/>
    <property type="match status" value="1"/>
</dbReference>
<evidence type="ECO:0000313" key="9">
    <source>
        <dbReference type="EMBL" id="QCI05365.1"/>
    </source>
</evidence>
<dbReference type="SMART" id="SM00739">
    <property type="entry name" value="KOW"/>
    <property type="match status" value="1"/>
</dbReference>
<dbReference type="GO" id="GO:0003735">
    <property type="term" value="F:structural constituent of ribosome"/>
    <property type="evidence" value="ECO:0007669"/>
    <property type="project" value="InterPro"/>
</dbReference>
<dbReference type="InterPro" id="IPR041988">
    <property type="entry name" value="Ribosomal_uL24_KOW"/>
</dbReference>
<dbReference type="InterPro" id="IPR008991">
    <property type="entry name" value="Translation_prot_SH3-like_sf"/>
</dbReference>
<accession>A0A4D6WUX8</accession>
<dbReference type="CDD" id="cd06089">
    <property type="entry name" value="KOW_RPL26"/>
    <property type="match status" value="1"/>
</dbReference>
<dbReference type="GO" id="GO:0006412">
    <property type="term" value="P:translation"/>
    <property type="evidence" value="ECO:0007669"/>
    <property type="project" value="InterPro"/>
</dbReference>
<dbReference type="AlphaFoldDB" id="A0A4D6WUX8"/>
<comment type="function">
    <text evidence="1">One of two assembly initiator proteins, it binds directly to the 5'-end of the 23S rRNA, where it nucleates assembly of the 50S subunit.</text>
</comment>
<sequence length="81" mass="9263">MKKISKTKINIKQGDTVEIISGKYKGKIGKVEKVIQKKNSLIVENINIKTKHIKPKQSDESGEIKQITKQIDRSNVKIYQL</sequence>
<evidence type="ECO:0000256" key="7">
    <source>
        <dbReference type="RuleBase" id="RU003477"/>
    </source>
</evidence>
<dbReference type="InterPro" id="IPR005825">
    <property type="entry name" value="Ribosomal_uL24_CS"/>
</dbReference>
<evidence type="ECO:0000256" key="2">
    <source>
        <dbReference type="ARBA" id="ARBA00010618"/>
    </source>
</evidence>
<organism evidence="9">
    <name type="scientific">Compsothamnion thuioides</name>
    <dbReference type="NCBI Taxonomy" id="3097386"/>
    <lineage>
        <taxon>Eukaryota</taxon>
        <taxon>Rhodophyta</taxon>
        <taxon>Florideophyceae</taxon>
        <taxon>Rhodymeniophycidae</taxon>
        <taxon>Ceramiales</taxon>
        <taxon>Ceramiaceae</taxon>
        <taxon>Compsothamnion</taxon>
    </lineage>
</organism>
<dbReference type="Pfam" id="PF00467">
    <property type="entry name" value="KOW"/>
    <property type="match status" value="1"/>
</dbReference>
<name>A0A4D6WUX8_9FLOR</name>
<dbReference type="PROSITE" id="PS01108">
    <property type="entry name" value="RIBOSOMAL_L24"/>
    <property type="match status" value="1"/>
</dbReference>
<evidence type="ECO:0000256" key="6">
    <source>
        <dbReference type="ARBA" id="ARBA00035361"/>
    </source>
</evidence>
<dbReference type="InterPro" id="IPR057264">
    <property type="entry name" value="Ribosomal_uL24_C"/>
</dbReference>
<reference evidence="9" key="1">
    <citation type="journal article" date="2019" name="Mol. Phylogenet. Evol.">
        <title>Morphological evolution and classification of the red algal order Ceramiales inferred using plastid phylogenomics.</title>
        <authorList>
            <person name="Diaz-Tapia P."/>
            <person name="Pasella M.M."/>
            <person name="Verbruggen H."/>
            <person name="Maggs C.A."/>
        </authorList>
    </citation>
    <scope>NUCLEOTIDE SEQUENCE</scope>
    <source>
        <strain evidence="9">PD2939_11</strain>
    </source>
</reference>
<reference evidence="9" key="2">
    <citation type="submission" date="2019-04" db="EMBL/GenBank/DDBJ databases">
        <authorList>
            <person name="Pasella M."/>
        </authorList>
    </citation>
    <scope>NUCLEOTIDE SEQUENCE</scope>
    <source>
        <strain evidence="9">PD2939_11</strain>
    </source>
</reference>
<dbReference type="SUPFAM" id="SSF50104">
    <property type="entry name" value="Translation proteins SH3-like domain"/>
    <property type="match status" value="1"/>
</dbReference>
<evidence type="ECO:0000256" key="4">
    <source>
        <dbReference type="ARBA" id="ARBA00023274"/>
    </source>
</evidence>
<dbReference type="InterPro" id="IPR003256">
    <property type="entry name" value="Ribosomal_uL24"/>
</dbReference>